<dbReference type="InParanoid" id="A0A6L2PW57"/>
<keyword evidence="1" id="KW-0862">Zinc</keyword>
<dbReference type="EMBL" id="BLKM01012426">
    <property type="protein sequence ID" value="GFG36444.1"/>
    <property type="molecule type" value="Genomic_DNA"/>
</dbReference>
<feature type="domain" description="C3H1-type" evidence="3">
    <location>
        <begin position="41"/>
        <end position="62"/>
    </location>
</feature>
<feature type="zinc finger region" description="C3H1-type" evidence="1">
    <location>
        <begin position="41"/>
        <end position="62"/>
    </location>
</feature>
<sequence length="718" mass="79808">MELNIPEEWGAPLYHVKGVKTQQGDECMWRHEPSALGCETVCSFWQQGKCLNQHCNFRHMELRKNRKLIPCYWENQPGGCRKPHCSFQHKNPRGLPTVVDMEKAKECGGVVAGKPLERSDWPRRTVVAEGGQYEDCVGSSDSDSGRMGPRRVSQSSEASYGSPPVDPLVVNFEEESDSESVPTSTPTKQQPQKNIHVKTLEEIRLERVQAESAAFYAYSSPPVEPEPDRTTVASDWDTNGDSDLRAKIVFRKAYRNSKPNLDFRVMTLDEIRKNRHQEEGSYSAMDEKTSSEVNLSGDIHENDISVNQIDVENNNATTEAKCQIRQKRFVLDCNSEEGSVVCGDEDTVLCNRRMDMKGSGDSVSEPVSVERIVIKTLAQIRAEKNSVVKDTSSSNISKKRSHSPIVFDRVPQKHSCKNTQTERDGLKCVGGGKRKKPVIIRNHFLESGSGLDEEESSQSPQKLCRLVRRTQQPQMNETKTDSEDIPRRRQLRLRRNTNTAVHSSERSRVVRLTSHSFRDSEVAVKVPGNLSSNVCSDTLQMNGTVCLETGDTGCVRQGQPLTNISGDCFKSCSLSLTSSCVNSDNSSTPFGTTRSGLSQNSDFSSESMRSSPSALLLSDHHLHRTPNEPHGNRTAFTQSSESLARERLASKFALSTKSVDCILGADSEECATKPLSALPTEQRSVDSDDSVLDSIHETCVTLDAEEDILQDIDDLLSD</sequence>
<reference evidence="5" key="1">
    <citation type="submission" date="2020-01" db="EMBL/GenBank/DDBJ databases">
        <title>Draft genome sequence of the Termite Coptotermes fromosanus.</title>
        <authorList>
            <person name="Itakura S."/>
            <person name="Yosikawa Y."/>
            <person name="Umezawa K."/>
        </authorList>
    </citation>
    <scope>NUCLEOTIDE SEQUENCE [LARGE SCALE GENOMIC DNA]</scope>
</reference>
<comment type="caution">
    <text evidence="4">The sequence shown here is derived from an EMBL/GenBank/DDBJ whole genome shotgun (WGS) entry which is preliminary data.</text>
</comment>
<dbReference type="AlphaFoldDB" id="A0A6L2PW57"/>
<dbReference type="PROSITE" id="PS50103">
    <property type="entry name" value="ZF_C3H1"/>
    <property type="match status" value="1"/>
</dbReference>
<feature type="compositionally biased region" description="Polar residues" evidence="2">
    <location>
        <begin position="179"/>
        <end position="193"/>
    </location>
</feature>
<organism evidence="4 5">
    <name type="scientific">Coptotermes formosanus</name>
    <name type="common">Formosan subterranean termite</name>
    <dbReference type="NCBI Taxonomy" id="36987"/>
    <lineage>
        <taxon>Eukaryota</taxon>
        <taxon>Metazoa</taxon>
        <taxon>Ecdysozoa</taxon>
        <taxon>Arthropoda</taxon>
        <taxon>Hexapoda</taxon>
        <taxon>Insecta</taxon>
        <taxon>Pterygota</taxon>
        <taxon>Neoptera</taxon>
        <taxon>Polyneoptera</taxon>
        <taxon>Dictyoptera</taxon>
        <taxon>Blattodea</taxon>
        <taxon>Blattoidea</taxon>
        <taxon>Termitoidae</taxon>
        <taxon>Rhinotermitidae</taxon>
        <taxon>Coptotermes</taxon>
    </lineage>
</organism>
<feature type="region of interest" description="Disordered" evidence="2">
    <location>
        <begin position="132"/>
        <end position="194"/>
    </location>
</feature>
<dbReference type="Proteomes" id="UP000502823">
    <property type="component" value="Unassembled WGS sequence"/>
</dbReference>
<keyword evidence="1" id="KW-0863">Zinc-finger</keyword>
<protein>
    <recommendedName>
        <fullName evidence="3">C3H1-type domain-containing protein</fullName>
    </recommendedName>
</protein>
<evidence type="ECO:0000313" key="5">
    <source>
        <dbReference type="Proteomes" id="UP000502823"/>
    </source>
</evidence>
<dbReference type="PANTHER" id="PTHR15725:SF14">
    <property type="entry name" value="ZINC FINGER CCCH DOMAIN-CONTAINING PROTEIN 11A"/>
    <property type="match status" value="1"/>
</dbReference>
<evidence type="ECO:0000256" key="2">
    <source>
        <dbReference type="SAM" id="MobiDB-lite"/>
    </source>
</evidence>
<proteinExistence type="predicted"/>
<feature type="region of interest" description="Disordered" evidence="2">
    <location>
        <begin position="582"/>
        <end position="610"/>
    </location>
</feature>
<dbReference type="OrthoDB" id="5395350at2759"/>
<evidence type="ECO:0000313" key="4">
    <source>
        <dbReference type="EMBL" id="GFG36444.1"/>
    </source>
</evidence>
<dbReference type="Pfam" id="PF15663">
    <property type="entry name" value="zf-CCCH_3"/>
    <property type="match status" value="1"/>
</dbReference>
<dbReference type="GO" id="GO:0008270">
    <property type="term" value="F:zinc ion binding"/>
    <property type="evidence" value="ECO:0007669"/>
    <property type="project" value="UniProtKB-KW"/>
</dbReference>
<name>A0A6L2PW57_COPFO</name>
<keyword evidence="1" id="KW-0479">Metal-binding</keyword>
<accession>A0A6L2PW57</accession>
<dbReference type="Gene3D" id="4.10.1000.10">
    <property type="entry name" value="Zinc finger, CCCH-type"/>
    <property type="match status" value="1"/>
</dbReference>
<dbReference type="InterPro" id="IPR000571">
    <property type="entry name" value="Znf_CCCH"/>
</dbReference>
<dbReference type="PANTHER" id="PTHR15725">
    <property type="entry name" value="ZN-FINGER, C-X8-C-X5-C-X3-H TYPE-CONTAINING"/>
    <property type="match status" value="1"/>
</dbReference>
<evidence type="ECO:0000259" key="3">
    <source>
        <dbReference type="PROSITE" id="PS50103"/>
    </source>
</evidence>
<gene>
    <name evidence="4" type="ORF">Cfor_11878</name>
</gene>
<evidence type="ECO:0000256" key="1">
    <source>
        <dbReference type="PROSITE-ProRule" id="PRU00723"/>
    </source>
</evidence>
<feature type="region of interest" description="Disordered" evidence="2">
    <location>
        <begin position="216"/>
        <end position="237"/>
    </location>
</feature>
<dbReference type="InterPro" id="IPR041686">
    <property type="entry name" value="Znf-CCCH_3"/>
</dbReference>
<keyword evidence="5" id="KW-1185">Reference proteome</keyword>